<reference evidence="3" key="1">
    <citation type="submission" date="2025-08" db="UniProtKB">
        <authorList>
            <consortium name="RefSeq"/>
        </authorList>
    </citation>
    <scope>IDENTIFICATION</scope>
    <source>
        <tissue evidence="3">Silk gland</tissue>
    </source>
</reference>
<keyword evidence="1" id="KW-0812">Transmembrane</keyword>
<organism evidence="2 3">
    <name type="scientific">Bombyx mandarina</name>
    <name type="common">Wild silk moth</name>
    <name type="synonym">Wild silkworm</name>
    <dbReference type="NCBI Taxonomy" id="7092"/>
    <lineage>
        <taxon>Eukaryota</taxon>
        <taxon>Metazoa</taxon>
        <taxon>Ecdysozoa</taxon>
        <taxon>Arthropoda</taxon>
        <taxon>Hexapoda</taxon>
        <taxon>Insecta</taxon>
        <taxon>Pterygota</taxon>
        <taxon>Neoptera</taxon>
        <taxon>Endopterygota</taxon>
        <taxon>Lepidoptera</taxon>
        <taxon>Glossata</taxon>
        <taxon>Ditrysia</taxon>
        <taxon>Bombycoidea</taxon>
        <taxon>Bombycidae</taxon>
        <taxon>Bombycinae</taxon>
        <taxon>Bombyx</taxon>
    </lineage>
</organism>
<dbReference type="Proteomes" id="UP000504629">
    <property type="component" value="Unplaced"/>
</dbReference>
<dbReference type="AlphaFoldDB" id="A0A6J2KLT3"/>
<proteinExistence type="predicted"/>
<keyword evidence="1" id="KW-1133">Transmembrane helix</keyword>
<feature type="transmembrane region" description="Helical" evidence="1">
    <location>
        <begin position="115"/>
        <end position="137"/>
    </location>
</feature>
<name>A0A6J2KLT3_BOMMA</name>
<dbReference type="KEGG" id="bman:114252694"/>
<evidence type="ECO:0000313" key="3">
    <source>
        <dbReference type="RefSeq" id="XP_028043080.1"/>
    </source>
</evidence>
<sequence length="243" mass="26404">MMDIKEIIKWFIPCFHILRNSSKMDARFVCVVCLVILNSASCANVRSEITKNVGISFNYNGSNIQNMQNGYLPAVSANNMERDGVLENSVGRTFGRPFKKMAQAMIPLAFQVGAASTWAVIAAIVGVKTLAVVLLILKLLLLAGAAKLGALFGAKGQYSVAWETPYPHAHQKEIHLHIHNGHHELHDDSALTSWNRDGGAGVQDVNTNVLMDPYAAGPQTISTPYGNYVKVEPAANNGLTNIF</sequence>
<evidence type="ECO:0000313" key="2">
    <source>
        <dbReference type="Proteomes" id="UP000504629"/>
    </source>
</evidence>
<keyword evidence="2" id="KW-1185">Reference proteome</keyword>
<dbReference type="RefSeq" id="XP_028043080.1">
    <property type="nucleotide sequence ID" value="XM_028187279.1"/>
</dbReference>
<dbReference type="GeneID" id="114252694"/>
<keyword evidence="1" id="KW-0472">Membrane</keyword>
<evidence type="ECO:0000256" key="1">
    <source>
        <dbReference type="SAM" id="Phobius"/>
    </source>
</evidence>
<accession>A0A6J2KLT3</accession>
<dbReference type="OrthoDB" id="7453209at2759"/>
<gene>
    <name evidence="3" type="primary">LOC114252694</name>
</gene>
<protein>
    <submittedName>
        <fullName evidence="3">Uncharacterized protein LOC114252694</fullName>
    </submittedName>
</protein>